<dbReference type="GeneTree" id="ENSGT00940000177443"/>
<dbReference type="Ensembl" id="ENSAOCT00000008934.2">
    <property type="protein sequence ID" value="ENSAOCP00000022059.2"/>
    <property type="gene ID" value="ENSAOCG00000007290.2"/>
</dbReference>
<evidence type="ECO:0000256" key="1">
    <source>
        <dbReference type="SAM" id="SignalP"/>
    </source>
</evidence>
<name>A0A3Q1C9Q4_AMPOC</name>
<evidence type="ECO:0008006" key="4">
    <source>
        <dbReference type="Google" id="ProtNLM"/>
    </source>
</evidence>
<keyword evidence="3" id="KW-1185">Reference proteome</keyword>
<proteinExistence type="predicted"/>
<organism evidence="2 3">
    <name type="scientific">Amphiprion ocellaris</name>
    <name type="common">Clown anemonefish</name>
    <dbReference type="NCBI Taxonomy" id="80972"/>
    <lineage>
        <taxon>Eukaryota</taxon>
        <taxon>Metazoa</taxon>
        <taxon>Chordata</taxon>
        <taxon>Craniata</taxon>
        <taxon>Vertebrata</taxon>
        <taxon>Euteleostomi</taxon>
        <taxon>Actinopterygii</taxon>
        <taxon>Neopterygii</taxon>
        <taxon>Teleostei</taxon>
        <taxon>Neoteleostei</taxon>
        <taxon>Acanthomorphata</taxon>
        <taxon>Ovalentaria</taxon>
        <taxon>Pomacentridae</taxon>
        <taxon>Amphiprion</taxon>
    </lineage>
</organism>
<reference evidence="2" key="3">
    <citation type="submission" date="2025-09" db="UniProtKB">
        <authorList>
            <consortium name="Ensembl"/>
        </authorList>
    </citation>
    <scope>IDENTIFICATION</scope>
</reference>
<dbReference type="OMA" id="GRTANCC"/>
<reference evidence="2" key="2">
    <citation type="submission" date="2025-08" db="UniProtKB">
        <authorList>
            <consortium name="Ensembl"/>
        </authorList>
    </citation>
    <scope>IDENTIFICATION</scope>
</reference>
<feature type="chain" id="PRO_5043613228" description="Neuromedin-K" evidence="1">
    <location>
        <begin position="29"/>
        <end position="108"/>
    </location>
</feature>
<accession>A0A3Q1C9Q4</accession>
<evidence type="ECO:0000313" key="2">
    <source>
        <dbReference type="Ensembl" id="ENSAOCP00000022059.2"/>
    </source>
</evidence>
<dbReference type="Proteomes" id="UP001501940">
    <property type="component" value="Chromosome 5"/>
</dbReference>
<sequence>MGRTANCCTAASLAALIILVLFPVRSMCKEEIYKALREAKPDGCLGEDAALKRFDDIDYDSFVSLMGRRSAAQPNSQKNMPVPRKRHIDEVLADLLGQRTRKACWRAQ</sequence>
<dbReference type="AlphaFoldDB" id="A0A3Q1C9Q4"/>
<protein>
    <recommendedName>
        <fullName evidence="4">Neuromedin-K</fullName>
    </recommendedName>
</protein>
<keyword evidence="1" id="KW-0732">Signal</keyword>
<evidence type="ECO:0000313" key="3">
    <source>
        <dbReference type="Proteomes" id="UP001501940"/>
    </source>
</evidence>
<reference evidence="2 3" key="1">
    <citation type="submission" date="2022-01" db="EMBL/GenBank/DDBJ databases">
        <title>A chromosome-scale genome assembly of the false clownfish, Amphiprion ocellaris.</title>
        <authorList>
            <person name="Ryu T."/>
        </authorList>
    </citation>
    <scope>NUCLEOTIDE SEQUENCE [LARGE SCALE GENOMIC DNA]</scope>
</reference>
<dbReference type="STRING" id="80972.ENSAOCP00000022059"/>
<feature type="signal peptide" evidence="1">
    <location>
        <begin position="1"/>
        <end position="28"/>
    </location>
</feature>